<evidence type="ECO:0000313" key="2">
    <source>
        <dbReference type="EMBL" id="REF97963.1"/>
    </source>
</evidence>
<feature type="compositionally biased region" description="Polar residues" evidence="1">
    <location>
        <begin position="129"/>
        <end position="145"/>
    </location>
</feature>
<dbReference type="EMBL" id="QUMQ01000001">
    <property type="protein sequence ID" value="REF97963.1"/>
    <property type="molecule type" value="Genomic_DNA"/>
</dbReference>
<feature type="compositionally biased region" description="Basic residues" evidence="1">
    <location>
        <begin position="1"/>
        <end position="14"/>
    </location>
</feature>
<name>A0A3D9ZPT2_9ACTN</name>
<protein>
    <submittedName>
        <fullName evidence="2">Nucleic acid/nucleotide deaminase of polymorphic system toxin</fullName>
    </submittedName>
</protein>
<feature type="compositionally biased region" description="Gly residues" evidence="1">
    <location>
        <begin position="58"/>
        <end position="79"/>
    </location>
</feature>
<gene>
    <name evidence="2" type="ORF">DFJ67_3972</name>
</gene>
<evidence type="ECO:0000313" key="3">
    <source>
        <dbReference type="Proteomes" id="UP000256913"/>
    </source>
</evidence>
<keyword evidence="3" id="KW-1185">Reference proteome</keyword>
<reference evidence="2 3" key="1">
    <citation type="submission" date="2018-08" db="EMBL/GenBank/DDBJ databases">
        <title>Sequencing the genomes of 1000 actinobacteria strains.</title>
        <authorList>
            <person name="Klenk H.-P."/>
        </authorList>
    </citation>
    <scope>NUCLEOTIDE SEQUENCE [LARGE SCALE GENOMIC DNA]</scope>
    <source>
        <strain evidence="2 3">DSM 44099</strain>
    </source>
</reference>
<evidence type="ECO:0000256" key="1">
    <source>
        <dbReference type="SAM" id="MobiDB-lite"/>
    </source>
</evidence>
<dbReference type="InterPro" id="IPR032724">
    <property type="entry name" value="SCP1.201-like"/>
</dbReference>
<comment type="caution">
    <text evidence="2">The sequence shown here is derived from an EMBL/GenBank/DDBJ whole genome shotgun (WGS) entry which is preliminary data.</text>
</comment>
<dbReference type="RefSeq" id="WP_116069322.1">
    <property type="nucleotide sequence ID" value="NZ_BONB01000029.1"/>
</dbReference>
<feature type="compositionally biased region" description="Gly residues" evidence="1">
    <location>
        <begin position="37"/>
        <end position="51"/>
    </location>
</feature>
<dbReference type="Pfam" id="PF14428">
    <property type="entry name" value="DddA-like"/>
    <property type="match status" value="1"/>
</dbReference>
<proteinExistence type="predicted"/>
<sequence length="255" mass="26172">MAGKPRRSGGRKVKLPPAVETKLGRAIPGFRSPTARAGGGGGGAPPGGRPRGGPPGSGPGGPRRGPGGSGPPGGGGGPPRGTSGNPPDPDHFNSVTPGWDRVHRADAPQSVQDASRGFQPRVAGDRRPTTGSYRSTGDTGSTPISSGRDPSLSQDLDHTRINSQSGRPLPVAPESFDHAEARPAQQMRTDGRDTEVVVDNTTCGSRTFDSNSPTSCDTLLPGMLPEGSRMTVWGSVDGGQTFFRRVIDGTGSLIR</sequence>
<dbReference type="OrthoDB" id="3370651at2"/>
<dbReference type="Proteomes" id="UP000256913">
    <property type="component" value="Unassembled WGS sequence"/>
</dbReference>
<dbReference type="AlphaFoldDB" id="A0A3D9ZPT2"/>
<accession>A0A3D9ZPT2</accession>
<organism evidence="2 3">
    <name type="scientific">Asanoa ferruginea</name>
    <dbReference type="NCBI Taxonomy" id="53367"/>
    <lineage>
        <taxon>Bacteria</taxon>
        <taxon>Bacillati</taxon>
        <taxon>Actinomycetota</taxon>
        <taxon>Actinomycetes</taxon>
        <taxon>Micromonosporales</taxon>
        <taxon>Micromonosporaceae</taxon>
        <taxon>Asanoa</taxon>
    </lineage>
</organism>
<feature type="region of interest" description="Disordered" evidence="1">
    <location>
        <begin position="1"/>
        <end position="191"/>
    </location>
</feature>